<evidence type="ECO:0000313" key="1">
    <source>
        <dbReference type="EMBL" id="GAA4833497.1"/>
    </source>
</evidence>
<name>A0ABP9DA14_9ACTN</name>
<dbReference type="PANTHER" id="PTHR42305">
    <property type="entry name" value="MEMBRANE PROTEIN RV1733C-RELATED"/>
    <property type="match status" value="1"/>
</dbReference>
<proteinExistence type="predicted"/>
<dbReference type="Proteomes" id="UP001501752">
    <property type="component" value="Unassembled WGS sequence"/>
</dbReference>
<organism evidence="1 2">
    <name type="scientific">Kitasatospora terrestris</name>
    <dbReference type="NCBI Taxonomy" id="258051"/>
    <lineage>
        <taxon>Bacteria</taxon>
        <taxon>Bacillati</taxon>
        <taxon>Actinomycetota</taxon>
        <taxon>Actinomycetes</taxon>
        <taxon>Kitasatosporales</taxon>
        <taxon>Streptomycetaceae</taxon>
        <taxon>Kitasatospora</taxon>
    </lineage>
</organism>
<accession>A0ABP9DA14</accession>
<keyword evidence="2" id="KW-1185">Reference proteome</keyword>
<reference evidence="2" key="1">
    <citation type="journal article" date="2019" name="Int. J. Syst. Evol. Microbiol.">
        <title>The Global Catalogue of Microorganisms (GCM) 10K type strain sequencing project: providing services to taxonomists for standard genome sequencing and annotation.</title>
        <authorList>
            <consortium name="The Broad Institute Genomics Platform"/>
            <consortium name="The Broad Institute Genome Sequencing Center for Infectious Disease"/>
            <person name="Wu L."/>
            <person name="Ma J."/>
        </authorList>
    </citation>
    <scope>NUCLEOTIDE SEQUENCE [LARGE SCALE GENOMIC DNA]</scope>
    <source>
        <strain evidence="2">JCM 13006</strain>
    </source>
</reference>
<protein>
    <submittedName>
        <fullName evidence="1">Uncharacterized protein</fullName>
    </submittedName>
</protein>
<sequence>MLNRARRRGNPLRRGSDRVQWWLGSVLLATAVLALPAAAAAGFATYRAQLHAGQTASATRQPVEARLTADAPLADSGTPAKVPATAAWTTADGATRTASVQVWSGERAGSTVTVWTDARGAVVPAPVTRGQAAQDGWLTAATLATTVPLLCLCAWKGSLLLLDRRRLAQWDTEWTLVEPHWTRRQPS</sequence>
<dbReference type="RefSeq" id="WP_345695089.1">
    <property type="nucleotide sequence ID" value="NZ_BAABIS010000001.1"/>
</dbReference>
<comment type="caution">
    <text evidence="1">The sequence shown here is derived from an EMBL/GenBank/DDBJ whole genome shotgun (WGS) entry which is preliminary data.</text>
</comment>
<evidence type="ECO:0000313" key="2">
    <source>
        <dbReference type="Proteomes" id="UP001501752"/>
    </source>
</evidence>
<dbReference type="EMBL" id="BAABIS010000001">
    <property type="protein sequence ID" value="GAA4833497.1"/>
    <property type="molecule type" value="Genomic_DNA"/>
</dbReference>
<dbReference type="InterPro" id="IPR039708">
    <property type="entry name" value="MT1774/Rv1733c-like"/>
</dbReference>
<dbReference type="PANTHER" id="PTHR42305:SF1">
    <property type="entry name" value="MEMBRANE PROTEIN RV1733C-RELATED"/>
    <property type="match status" value="1"/>
</dbReference>
<gene>
    <name evidence="1" type="ORF">GCM10023235_04980</name>
</gene>